<organism evidence="6 7">
    <name type="scientific">Actinomadura fulvescens</name>
    <dbReference type="NCBI Taxonomy" id="46160"/>
    <lineage>
        <taxon>Bacteria</taxon>
        <taxon>Bacillati</taxon>
        <taxon>Actinomycetota</taxon>
        <taxon>Actinomycetes</taxon>
        <taxon>Streptosporangiales</taxon>
        <taxon>Thermomonosporaceae</taxon>
        <taxon>Actinomadura</taxon>
    </lineage>
</organism>
<accession>A0ABN3PGU3</accession>
<dbReference type="SFLD" id="SFLDS00029">
    <property type="entry name" value="Radical_SAM"/>
    <property type="match status" value="1"/>
</dbReference>
<dbReference type="InterPro" id="IPR013785">
    <property type="entry name" value="Aldolase_TIM"/>
</dbReference>
<dbReference type="NCBIfam" id="TIGR04267">
    <property type="entry name" value="mod_HExxH"/>
    <property type="match status" value="1"/>
</dbReference>
<evidence type="ECO:0000313" key="6">
    <source>
        <dbReference type="EMBL" id="GAA2585105.1"/>
    </source>
</evidence>
<gene>
    <name evidence="6" type="ORF">GCM10010411_17300</name>
</gene>
<keyword evidence="3" id="KW-0408">Iron</keyword>
<dbReference type="SFLD" id="SFLDG01386">
    <property type="entry name" value="main_SPASM_domain-containing"/>
    <property type="match status" value="1"/>
</dbReference>
<dbReference type="InterPro" id="IPR026335">
    <property type="entry name" value="rSAM_SPASM_FxsB"/>
</dbReference>
<keyword evidence="1" id="KW-0949">S-adenosyl-L-methionine</keyword>
<keyword evidence="4" id="KW-0411">Iron-sulfur</keyword>
<feature type="domain" description="Radical SAM core" evidence="5">
    <location>
        <begin position="17"/>
        <end position="165"/>
    </location>
</feature>
<dbReference type="Gene3D" id="3.20.20.70">
    <property type="entry name" value="Aldolase class I"/>
    <property type="match status" value="1"/>
</dbReference>
<evidence type="ECO:0000256" key="1">
    <source>
        <dbReference type="ARBA" id="ARBA00022691"/>
    </source>
</evidence>
<evidence type="ECO:0000259" key="5">
    <source>
        <dbReference type="Pfam" id="PF04055"/>
    </source>
</evidence>
<dbReference type="Proteomes" id="UP001501509">
    <property type="component" value="Unassembled WGS sequence"/>
</dbReference>
<dbReference type="PANTHER" id="PTHR43273:SF8">
    <property type="entry name" value="RADICAL SAM DOMAIN PROTEIN"/>
    <property type="match status" value="1"/>
</dbReference>
<dbReference type="Pfam" id="PF04055">
    <property type="entry name" value="Radical_SAM"/>
    <property type="match status" value="1"/>
</dbReference>
<proteinExistence type="predicted"/>
<dbReference type="EMBL" id="BAAATD010000002">
    <property type="protein sequence ID" value="GAA2585105.1"/>
    <property type="molecule type" value="Genomic_DNA"/>
</dbReference>
<evidence type="ECO:0000256" key="3">
    <source>
        <dbReference type="ARBA" id="ARBA00023004"/>
    </source>
</evidence>
<reference evidence="6 7" key="1">
    <citation type="journal article" date="2019" name="Int. J. Syst. Evol. Microbiol.">
        <title>The Global Catalogue of Microorganisms (GCM) 10K type strain sequencing project: providing services to taxonomists for standard genome sequencing and annotation.</title>
        <authorList>
            <consortium name="The Broad Institute Genomics Platform"/>
            <consortium name="The Broad Institute Genome Sequencing Center for Infectious Disease"/>
            <person name="Wu L."/>
            <person name="Ma J."/>
        </authorList>
    </citation>
    <scope>NUCLEOTIDE SEQUENCE [LARGE SCALE GENOMIC DNA]</scope>
    <source>
        <strain evidence="6 7">JCM 6833</strain>
    </source>
</reference>
<dbReference type="SFLD" id="SFLDG01067">
    <property type="entry name" value="SPASM/twitch_domain_containing"/>
    <property type="match status" value="1"/>
</dbReference>
<keyword evidence="2" id="KW-0479">Metal-binding</keyword>
<protein>
    <recommendedName>
        <fullName evidence="5">Radical SAM core domain-containing protein</fullName>
    </recommendedName>
</protein>
<dbReference type="InterPro" id="IPR007197">
    <property type="entry name" value="rSAM"/>
</dbReference>
<sequence length="765" mass="81531">MSGAAPRPIGQYVLKVHGRCDLSCDHCYVYEHADQSWSAKPARVGADVVARAADRIAEHAGAHGQRGVVLILHGGEPLLLGVDGMRAVLDALRARLDPVVGLDLRVHTNGMRLDERFCALFTEYGVKVGVSLDGDRAANDRHRRYRDGRSSHAGVLRAVALLRERRHLYAGILCTIDLGNDPIAVYEALLAEDPPMVELLLPHATWEVPPLRPAGVPAPYAAWLGEIYRRWNADGRPVPIRLFDSVLSAARGGASWTEAVGLEPVDLLVIDTDGQWEQADSLKVAFDGAPSTGMTVFSHSVDEAAAHPGVAARSNGRDDLCAQCRSCEVVGICGGGLYAHRYRAGSGFDNPSVYCADLKALIRQIVPAPPRSGASPDEAVHRVPAAALDSLGRGPGDDAALALLAASQLSITRALVAEVAAAQRARGRGRDDRELARVAAAGWALLCELDESHPGAVQKVMSHPFVRTWAVRRLRPAAGARTSLDQAHLAGLAAAAAIRAGISAELRLPVRDGRLHLPALGAIDVGGSAGCALVRISPDAVTCEHGGVRQTVRTVRAGGLRFPVDDLDPFRDAGEWVPSGRLSGPDWHAWRGTFAAAMRVLRAQLPDYLQGLAAGVRVVVPLARPVREATAQDTYGAAQDAYGAAQDAYGAVAVGPHPDPLVLGERVVGAFQRAKSQALSELLELCGNGEVLRVPWCAEPQRADDVLHDAYVRLALAELWRARGSPRRARDERDGLARRVDALLGSGALTPDGERFVRQMATAVD</sequence>
<dbReference type="RefSeq" id="WP_410555829.1">
    <property type="nucleotide sequence ID" value="NZ_JAXCGB010000002.1"/>
</dbReference>
<dbReference type="NCBIfam" id="TIGR04269">
    <property type="entry name" value="SAM_SPASM_FxsB"/>
    <property type="match status" value="1"/>
</dbReference>
<keyword evidence="7" id="KW-1185">Reference proteome</keyword>
<comment type="caution">
    <text evidence="6">The sequence shown here is derived from an EMBL/GenBank/DDBJ whole genome shotgun (WGS) entry which is preliminary data.</text>
</comment>
<evidence type="ECO:0000313" key="7">
    <source>
        <dbReference type="Proteomes" id="UP001501509"/>
    </source>
</evidence>
<dbReference type="InterPro" id="IPR058240">
    <property type="entry name" value="rSAM_sf"/>
</dbReference>
<dbReference type="InterPro" id="IPR026337">
    <property type="entry name" value="AKG_HExxH"/>
</dbReference>
<dbReference type="CDD" id="cd01335">
    <property type="entry name" value="Radical_SAM"/>
    <property type="match status" value="1"/>
</dbReference>
<evidence type="ECO:0000256" key="2">
    <source>
        <dbReference type="ARBA" id="ARBA00022723"/>
    </source>
</evidence>
<dbReference type="InterPro" id="IPR023867">
    <property type="entry name" value="Sulphatase_maturase_rSAM"/>
</dbReference>
<dbReference type="SUPFAM" id="SSF102114">
    <property type="entry name" value="Radical SAM enzymes"/>
    <property type="match status" value="1"/>
</dbReference>
<evidence type="ECO:0000256" key="4">
    <source>
        <dbReference type="ARBA" id="ARBA00023014"/>
    </source>
</evidence>
<dbReference type="PANTHER" id="PTHR43273">
    <property type="entry name" value="ANAEROBIC SULFATASE-MATURATING ENZYME HOMOLOG ASLB-RELATED"/>
    <property type="match status" value="1"/>
</dbReference>
<name>A0ABN3PGU3_9ACTN</name>
<dbReference type="SFLD" id="SFLDG01072">
    <property type="entry name" value="dehydrogenase_like"/>
    <property type="match status" value="1"/>
</dbReference>